<gene>
    <name evidence="1" type="ORF">O181_018584</name>
</gene>
<dbReference type="EMBL" id="AVOT02005361">
    <property type="protein sequence ID" value="MBW0478869.1"/>
    <property type="molecule type" value="Genomic_DNA"/>
</dbReference>
<dbReference type="AlphaFoldDB" id="A0A9Q3GTW9"/>
<protein>
    <submittedName>
        <fullName evidence="1">Uncharacterized protein</fullName>
    </submittedName>
</protein>
<keyword evidence="2" id="KW-1185">Reference proteome</keyword>
<proteinExistence type="predicted"/>
<comment type="caution">
    <text evidence="1">The sequence shown here is derived from an EMBL/GenBank/DDBJ whole genome shotgun (WGS) entry which is preliminary data.</text>
</comment>
<accession>A0A9Q3GTW9</accession>
<evidence type="ECO:0000313" key="2">
    <source>
        <dbReference type="Proteomes" id="UP000765509"/>
    </source>
</evidence>
<name>A0A9Q3GTW9_9BASI</name>
<dbReference type="Proteomes" id="UP000765509">
    <property type="component" value="Unassembled WGS sequence"/>
</dbReference>
<evidence type="ECO:0000313" key="1">
    <source>
        <dbReference type="EMBL" id="MBW0478869.1"/>
    </source>
</evidence>
<organism evidence="1 2">
    <name type="scientific">Austropuccinia psidii MF-1</name>
    <dbReference type="NCBI Taxonomy" id="1389203"/>
    <lineage>
        <taxon>Eukaryota</taxon>
        <taxon>Fungi</taxon>
        <taxon>Dikarya</taxon>
        <taxon>Basidiomycota</taxon>
        <taxon>Pucciniomycotina</taxon>
        <taxon>Pucciniomycetes</taxon>
        <taxon>Pucciniales</taxon>
        <taxon>Sphaerophragmiaceae</taxon>
        <taxon>Austropuccinia</taxon>
    </lineage>
</organism>
<sequence>MPETQQMSGRWCLRGKSSSSFTGRAELCDIIFRGQVLKISVAKVEPGFHMLTADANNLVDSIRPSKVDAGLQATLYIVQQVNLIQSNETIVDMGPHSDNRATTSECVKGLVDLGGGEVHGGEKIQEEFPPTLACLLHPIEGLVEVQDLPS</sequence>
<reference evidence="1" key="1">
    <citation type="submission" date="2021-03" db="EMBL/GenBank/DDBJ databases">
        <title>Draft genome sequence of rust myrtle Austropuccinia psidii MF-1, a brazilian biotype.</title>
        <authorList>
            <person name="Quecine M.C."/>
            <person name="Pachon D.M.R."/>
            <person name="Bonatelli M.L."/>
            <person name="Correr F.H."/>
            <person name="Franceschini L.M."/>
            <person name="Leite T.F."/>
            <person name="Margarido G.R.A."/>
            <person name="Almeida C.A."/>
            <person name="Ferrarezi J.A."/>
            <person name="Labate C.A."/>
        </authorList>
    </citation>
    <scope>NUCLEOTIDE SEQUENCE</scope>
    <source>
        <strain evidence="1">MF-1</strain>
    </source>
</reference>